<gene>
    <name evidence="5" type="ORF">LUZ63_013954</name>
</gene>
<accession>A0A9Q0C9I4</accession>
<dbReference type="Proteomes" id="UP001151287">
    <property type="component" value="Unassembled WGS sequence"/>
</dbReference>
<evidence type="ECO:0000256" key="1">
    <source>
        <dbReference type="ARBA" id="ARBA00009778"/>
    </source>
</evidence>
<organism evidence="5 6">
    <name type="scientific">Rhynchospora breviuscula</name>
    <dbReference type="NCBI Taxonomy" id="2022672"/>
    <lineage>
        <taxon>Eukaryota</taxon>
        <taxon>Viridiplantae</taxon>
        <taxon>Streptophyta</taxon>
        <taxon>Embryophyta</taxon>
        <taxon>Tracheophyta</taxon>
        <taxon>Spermatophyta</taxon>
        <taxon>Magnoliopsida</taxon>
        <taxon>Liliopsida</taxon>
        <taxon>Poales</taxon>
        <taxon>Cyperaceae</taxon>
        <taxon>Cyperoideae</taxon>
        <taxon>Rhynchosporeae</taxon>
        <taxon>Rhynchospora</taxon>
    </lineage>
</organism>
<evidence type="ECO:0000313" key="6">
    <source>
        <dbReference type="Proteomes" id="UP001151287"/>
    </source>
</evidence>
<keyword evidence="6" id="KW-1185">Reference proteome</keyword>
<feature type="region of interest" description="Disordered" evidence="4">
    <location>
        <begin position="1"/>
        <end position="68"/>
    </location>
</feature>
<dbReference type="PANTHER" id="PTHR34224">
    <property type="entry name" value="INTERACTOR OF CONSTITUTIVE ACTIVE ROPS 2, CHLOROPLASTIC-RELATED"/>
    <property type="match status" value="1"/>
</dbReference>
<name>A0A9Q0C9I4_9POAL</name>
<evidence type="ECO:0000256" key="2">
    <source>
        <dbReference type="ARBA" id="ARBA00023054"/>
    </source>
</evidence>
<evidence type="ECO:0000313" key="5">
    <source>
        <dbReference type="EMBL" id="KAJ1689799.1"/>
    </source>
</evidence>
<keyword evidence="2 3" id="KW-0175">Coiled coil</keyword>
<feature type="coiled-coil region" evidence="3">
    <location>
        <begin position="68"/>
        <end position="146"/>
    </location>
</feature>
<feature type="coiled-coil region" evidence="3">
    <location>
        <begin position="215"/>
        <end position="300"/>
    </location>
</feature>
<dbReference type="PANTHER" id="PTHR34224:SF2">
    <property type="entry name" value="INTERACTOR OF CONSTITUTIVE ACTIVE ROPS 4"/>
    <property type="match status" value="1"/>
</dbReference>
<dbReference type="EMBL" id="JAMQYH010000004">
    <property type="protein sequence ID" value="KAJ1689799.1"/>
    <property type="molecule type" value="Genomic_DNA"/>
</dbReference>
<proteinExistence type="inferred from homology"/>
<reference evidence="5" key="1">
    <citation type="journal article" date="2022" name="Cell">
        <title>Repeat-based holocentromeres influence genome architecture and karyotype evolution.</title>
        <authorList>
            <person name="Hofstatter P.G."/>
            <person name="Thangavel G."/>
            <person name="Lux T."/>
            <person name="Neumann P."/>
            <person name="Vondrak T."/>
            <person name="Novak P."/>
            <person name="Zhang M."/>
            <person name="Costa L."/>
            <person name="Castellani M."/>
            <person name="Scott A."/>
            <person name="Toegelov H."/>
            <person name="Fuchs J."/>
            <person name="Mata-Sucre Y."/>
            <person name="Dias Y."/>
            <person name="Vanzela A.L.L."/>
            <person name="Huettel B."/>
            <person name="Almeida C.C.S."/>
            <person name="Simkova H."/>
            <person name="Souza G."/>
            <person name="Pedrosa-Harand A."/>
            <person name="Macas J."/>
            <person name="Mayer K.F.X."/>
            <person name="Houben A."/>
            <person name="Marques A."/>
        </authorList>
    </citation>
    <scope>NUCLEOTIDE SEQUENCE</scope>
    <source>
        <strain evidence="5">RhyBre1mFocal</strain>
    </source>
</reference>
<feature type="region of interest" description="Disordered" evidence="4">
    <location>
        <begin position="346"/>
        <end position="375"/>
    </location>
</feature>
<comment type="similarity">
    <text evidence="1">Belongs to the ICR family.</text>
</comment>
<protein>
    <submittedName>
        <fullName evidence="5">Uncharacterized protein</fullName>
    </submittedName>
</protein>
<evidence type="ECO:0000256" key="4">
    <source>
        <dbReference type="SAM" id="MobiDB-lite"/>
    </source>
</evidence>
<feature type="compositionally biased region" description="Basic and acidic residues" evidence="4">
    <location>
        <begin position="34"/>
        <end position="52"/>
    </location>
</feature>
<sequence length="375" mass="41875">MPRSRGTELPQRSSPRVPLKLKTTVTTESNGVSNHRERSMVDRSPKIHDHRSPRSNSPLHEKKRGTRVADLETKLGKAQEELKKLREQLASAEAAKKDAQNALETAKKHVGRSDSIVTGEPVTEEIENLEVESKNQELEIKESTEVTEAKFEVIESVNSVVTSTTDVFEVIVPVETLVENKENVGRIEGEQVEKGKEEEEEDKDAMKIIEEAVLIQEVKEDNKEEKQISELAELKVILLEREKEIEALSEEKTEMKRKAEEAMEQANKMEETMRVAVAAKEALEAEMRRLRVQTDQWRKAAEAAAAVLANGDCDMVPGRCGSMEKGFFGSGGNGNGGYGYAWGSPGVGEEDEGKRRSGSGMRMFGELWKKRGQQK</sequence>
<evidence type="ECO:0000256" key="3">
    <source>
        <dbReference type="SAM" id="Coils"/>
    </source>
</evidence>
<feature type="compositionally biased region" description="Polar residues" evidence="4">
    <location>
        <begin position="23"/>
        <end position="33"/>
    </location>
</feature>
<dbReference type="AlphaFoldDB" id="A0A9Q0C9I4"/>
<comment type="caution">
    <text evidence="5">The sequence shown here is derived from an EMBL/GenBank/DDBJ whole genome shotgun (WGS) entry which is preliminary data.</text>
</comment>
<dbReference type="OrthoDB" id="782896at2759"/>
<dbReference type="InterPro" id="IPR029688">
    <property type="entry name" value="ICR"/>
</dbReference>